<dbReference type="Pfam" id="PF00497">
    <property type="entry name" value="SBP_bac_3"/>
    <property type="match status" value="1"/>
</dbReference>
<evidence type="ECO:0000256" key="1">
    <source>
        <dbReference type="ARBA" id="ARBA00010333"/>
    </source>
</evidence>
<evidence type="ECO:0000256" key="4">
    <source>
        <dbReference type="SAM" id="SignalP"/>
    </source>
</evidence>
<evidence type="ECO:0000313" key="7">
    <source>
        <dbReference type="Proteomes" id="UP000198546"/>
    </source>
</evidence>
<evidence type="ECO:0000256" key="3">
    <source>
        <dbReference type="ARBA" id="ARBA00022729"/>
    </source>
</evidence>
<sequence>MNAAKKLLVLAASALVALPLSACVNQEAAQPGGGGGEGGGGDESVTIGIKFDQPGLGLREGENYTGFDVEVAKYVAGELGYGEDQITFVESPSAQRETLLSSGQVDMIFATYSITDTRKEQVSFAGPYIIAGQDLLVRADDSSITGPDSLEGKKLCSVTGSTPAEKVKEEYPDVELQEYPNYSACVQALSTNGVDAVTTDNTILAGFAAQPQYEGQLKVVGTTFSEERYGVGIPKGDVELCEQVNTALTKMVDSGEWQTAIDETLGASGFQVDTSVNPPEFDTCA</sequence>
<dbReference type="OrthoDB" id="9807888at2"/>
<name>A0A1G7CN02_9ACTN</name>
<keyword evidence="7" id="KW-1185">Reference proteome</keyword>
<evidence type="ECO:0000256" key="2">
    <source>
        <dbReference type="ARBA" id="ARBA00022448"/>
    </source>
</evidence>
<protein>
    <submittedName>
        <fullName evidence="6">Amino acid ABC transporter substrate-binding protein, PAAT family</fullName>
    </submittedName>
</protein>
<dbReference type="SMART" id="SM00062">
    <property type="entry name" value="PBPb"/>
    <property type="match status" value="1"/>
</dbReference>
<keyword evidence="3 4" id="KW-0732">Signal</keyword>
<accession>A0A1G7CN02</accession>
<evidence type="ECO:0000259" key="5">
    <source>
        <dbReference type="SMART" id="SM00062"/>
    </source>
</evidence>
<dbReference type="GO" id="GO:0030288">
    <property type="term" value="C:outer membrane-bounded periplasmic space"/>
    <property type="evidence" value="ECO:0007669"/>
    <property type="project" value="TreeGrafter"/>
</dbReference>
<feature type="chain" id="PRO_5039199815" evidence="4">
    <location>
        <begin position="23"/>
        <end position="285"/>
    </location>
</feature>
<reference evidence="6 7" key="1">
    <citation type="submission" date="2016-10" db="EMBL/GenBank/DDBJ databases">
        <authorList>
            <person name="de Groot N.N."/>
        </authorList>
    </citation>
    <scope>NUCLEOTIDE SEQUENCE [LARGE SCALE GENOMIC DNA]</scope>
    <source>
        <strain evidence="6 7">MON 2.2</strain>
    </source>
</reference>
<dbReference type="RefSeq" id="WP_090595042.1">
    <property type="nucleotide sequence ID" value="NZ_LT629688.1"/>
</dbReference>
<dbReference type="Gene3D" id="3.40.190.10">
    <property type="entry name" value="Periplasmic binding protein-like II"/>
    <property type="match status" value="2"/>
</dbReference>
<dbReference type="Proteomes" id="UP000198546">
    <property type="component" value="Chromosome i"/>
</dbReference>
<dbReference type="CDD" id="cd13690">
    <property type="entry name" value="PBP2_GluB"/>
    <property type="match status" value="1"/>
</dbReference>
<feature type="signal peptide" evidence="4">
    <location>
        <begin position="1"/>
        <end position="22"/>
    </location>
</feature>
<dbReference type="PANTHER" id="PTHR30085">
    <property type="entry name" value="AMINO ACID ABC TRANSPORTER PERMEASE"/>
    <property type="match status" value="1"/>
</dbReference>
<proteinExistence type="inferred from homology"/>
<organism evidence="6 7">
    <name type="scientific">Auraticoccus monumenti</name>
    <dbReference type="NCBI Taxonomy" id="675864"/>
    <lineage>
        <taxon>Bacteria</taxon>
        <taxon>Bacillati</taxon>
        <taxon>Actinomycetota</taxon>
        <taxon>Actinomycetes</taxon>
        <taxon>Propionibacteriales</taxon>
        <taxon>Propionibacteriaceae</taxon>
        <taxon>Auraticoccus</taxon>
    </lineage>
</organism>
<evidence type="ECO:0000313" key="6">
    <source>
        <dbReference type="EMBL" id="SDE40150.1"/>
    </source>
</evidence>
<dbReference type="STRING" id="675864.SAMN04489747_3308"/>
<dbReference type="InterPro" id="IPR001638">
    <property type="entry name" value="Solute-binding_3/MltF_N"/>
</dbReference>
<dbReference type="SUPFAM" id="SSF53850">
    <property type="entry name" value="Periplasmic binding protein-like II"/>
    <property type="match status" value="1"/>
</dbReference>
<comment type="similarity">
    <text evidence="1">Belongs to the bacterial solute-binding protein 3 family.</text>
</comment>
<dbReference type="GO" id="GO:0006865">
    <property type="term" value="P:amino acid transport"/>
    <property type="evidence" value="ECO:0007669"/>
    <property type="project" value="TreeGrafter"/>
</dbReference>
<dbReference type="EMBL" id="LT629688">
    <property type="protein sequence ID" value="SDE40150.1"/>
    <property type="molecule type" value="Genomic_DNA"/>
</dbReference>
<keyword evidence="2" id="KW-0813">Transport</keyword>
<feature type="domain" description="Solute-binding protein family 3/N-terminal" evidence="5">
    <location>
        <begin position="44"/>
        <end position="268"/>
    </location>
</feature>
<dbReference type="AlphaFoldDB" id="A0A1G7CN02"/>
<gene>
    <name evidence="6" type="ORF">SAMN04489747_3308</name>
</gene>
<dbReference type="PANTHER" id="PTHR30085:SF6">
    <property type="entry name" value="ABC TRANSPORTER GLUTAMINE-BINDING PROTEIN GLNH"/>
    <property type="match status" value="1"/>
</dbReference>
<dbReference type="InterPro" id="IPR051455">
    <property type="entry name" value="Bact_solute-bind_prot3"/>
</dbReference>
<dbReference type="GO" id="GO:0005576">
    <property type="term" value="C:extracellular region"/>
    <property type="evidence" value="ECO:0007669"/>
    <property type="project" value="TreeGrafter"/>
</dbReference>